<name>A0A9D1UB79_9FIRM</name>
<dbReference type="InterPro" id="IPR010281">
    <property type="entry name" value="DUF885"/>
</dbReference>
<evidence type="ECO:0000256" key="1">
    <source>
        <dbReference type="SAM" id="Phobius"/>
    </source>
</evidence>
<protein>
    <submittedName>
        <fullName evidence="2">DUF885 domain-containing protein</fullName>
    </submittedName>
</protein>
<reference evidence="2" key="1">
    <citation type="journal article" date="2021" name="PeerJ">
        <title>Extensive microbial diversity within the chicken gut microbiome revealed by metagenomics and culture.</title>
        <authorList>
            <person name="Gilroy R."/>
            <person name="Ravi A."/>
            <person name="Getino M."/>
            <person name="Pursley I."/>
            <person name="Horton D.L."/>
            <person name="Alikhan N.F."/>
            <person name="Baker D."/>
            <person name="Gharbi K."/>
            <person name="Hall N."/>
            <person name="Watson M."/>
            <person name="Adriaenssens E.M."/>
            <person name="Foster-Nyarko E."/>
            <person name="Jarju S."/>
            <person name="Secka A."/>
            <person name="Antonio M."/>
            <person name="Oren A."/>
            <person name="Chaudhuri R.R."/>
            <person name="La Ragione R."/>
            <person name="Hildebrand F."/>
            <person name="Pallen M.J."/>
        </authorList>
    </citation>
    <scope>NUCLEOTIDE SEQUENCE</scope>
    <source>
        <strain evidence="2">CHK195-6426</strain>
    </source>
</reference>
<sequence>MKRPFPLSRRQLLLALAFLFAFAGITLFLFRYKREEKQFSHITSQLFTDEMTSSTLNMHYTIANPADFGIYSYKPILPSYSKTGTLKGQAATENVIAALKSLNPEKLSDADSYTHRLLLRSLDNSLKAGSFVYYKEPLSPSSGMQSQLPILLAEYAFRTERDVTDYLSILDQTDEYFASLLVFEQEKAQAGLLMPASSLEKVKEQCDTIVTSEALEAGTHFLQSTFTERVDALCQEGILTEEEAQAYQMQNDRLLKTVLLPAYEALADGLFVLEDTSIPLEGLASKPEGRAYYEYLLVSETGSYRSIEEIKELLSAKFSQEYEAIQRIVAQNPTLVQRLSSEEYAVFPYTEAEEMLLDLQRRMSGSFPQLPEDTSAMPAVTVKAVSQSLEEYCAPAFYLTAPLDDTDSNVIYINEKNSPGGLELYTTLAHEGYPGHLYQTVYSNRSFLSQGENKVRQLLWYGGYQEGWALYVEFLSFDYASALLEENGRSQDALCVQLEKHNRSLQLCLYSLLDIMIHDQGASFRQVAEVLENFGITQVSSIKAIYAYIAEEPCNYLKYYLGFLEILSLQQEAMAQWGDSYSDYAFHTFFLDCGPSDFTSLKERLLETTPDASLIPIAS</sequence>
<evidence type="ECO:0000313" key="2">
    <source>
        <dbReference type="EMBL" id="HIW80863.1"/>
    </source>
</evidence>
<feature type="transmembrane region" description="Helical" evidence="1">
    <location>
        <begin position="12"/>
        <end position="32"/>
    </location>
</feature>
<dbReference type="EMBL" id="DXGH01000027">
    <property type="protein sequence ID" value="HIW80863.1"/>
    <property type="molecule type" value="Genomic_DNA"/>
</dbReference>
<dbReference type="Pfam" id="PF05960">
    <property type="entry name" value="DUF885"/>
    <property type="match status" value="1"/>
</dbReference>
<dbReference type="PANTHER" id="PTHR33361:SF2">
    <property type="entry name" value="DUF885 DOMAIN-CONTAINING PROTEIN"/>
    <property type="match status" value="1"/>
</dbReference>
<evidence type="ECO:0000313" key="3">
    <source>
        <dbReference type="Proteomes" id="UP000824265"/>
    </source>
</evidence>
<proteinExistence type="predicted"/>
<keyword evidence="1" id="KW-0472">Membrane</keyword>
<reference evidence="2" key="2">
    <citation type="submission" date="2021-04" db="EMBL/GenBank/DDBJ databases">
        <authorList>
            <person name="Gilroy R."/>
        </authorList>
    </citation>
    <scope>NUCLEOTIDE SEQUENCE</scope>
    <source>
        <strain evidence="2">CHK195-6426</strain>
    </source>
</reference>
<accession>A0A9D1UB79</accession>
<dbReference type="PANTHER" id="PTHR33361">
    <property type="entry name" value="GLR0591 PROTEIN"/>
    <property type="match status" value="1"/>
</dbReference>
<gene>
    <name evidence="2" type="ORF">H9742_04915</name>
</gene>
<dbReference type="AlphaFoldDB" id="A0A9D1UB79"/>
<dbReference type="Proteomes" id="UP000824265">
    <property type="component" value="Unassembled WGS sequence"/>
</dbReference>
<comment type="caution">
    <text evidence="2">The sequence shown here is derived from an EMBL/GenBank/DDBJ whole genome shotgun (WGS) entry which is preliminary data.</text>
</comment>
<keyword evidence="1" id="KW-0812">Transmembrane</keyword>
<keyword evidence="1" id="KW-1133">Transmembrane helix</keyword>
<organism evidence="2 3">
    <name type="scientific">Candidatus Acetatifactor stercoripullorum</name>
    <dbReference type="NCBI Taxonomy" id="2838414"/>
    <lineage>
        <taxon>Bacteria</taxon>
        <taxon>Bacillati</taxon>
        <taxon>Bacillota</taxon>
        <taxon>Clostridia</taxon>
        <taxon>Lachnospirales</taxon>
        <taxon>Lachnospiraceae</taxon>
        <taxon>Acetatifactor</taxon>
    </lineage>
</organism>